<dbReference type="GO" id="GO:0016616">
    <property type="term" value="F:oxidoreductase activity, acting on the CH-OH group of donors, NAD or NADP as acceptor"/>
    <property type="evidence" value="ECO:0007669"/>
    <property type="project" value="TreeGrafter"/>
</dbReference>
<name>A0A7R8UVB2_HERIL</name>
<keyword evidence="5" id="KW-1185">Reference proteome</keyword>
<sequence length="312" mass="34867">MNFSHLWPITMLMRLYSLCVLLIDLSYFVLYTWIEIFLAVLHVFKPPPRKDARSEVVVIAGAARGIGRELCLEMASIGAEVVCLDVNSVGNESTVKKIRMQKGKAHAYTCDVTSREGVLKTVRTIEKDVGPISVLIHCCGVPSPRSYSSEAPPIRDTLNVSIVSHFWLLDAILPKMKLRRHGHIVLLTSVAGIKNQMALSVSQFAVQGLFKSLTENIRLDRLQDDVFVSLVHLYPFIVSKDLAHDIGLRIPNLFGTMDARLAAAKIVDAFLRNETEISIPKHVLYLGHVMRLLPKRATLMLREILDTGLDFG</sequence>
<evidence type="ECO:0008006" key="6">
    <source>
        <dbReference type="Google" id="ProtNLM"/>
    </source>
</evidence>
<keyword evidence="3" id="KW-0472">Membrane</keyword>
<dbReference type="OrthoDB" id="5840532at2759"/>
<evidence type="ECO:0000313" key="4">
    <source>
        <dbReference type="EMBL" id="CAD7086573.1"/>
    </source>
</evidence>
<dbReference type="Pfam" id="PF00106">
    <property type="entry name" value="adh_short"/>
    <property type="match status" value="1"/>
</dbReference>
<evidence type="ECO:0000256" key="1">
    <source>
        <dbReference type="ARBA" id="ARBA00006484"/>
    </source>
</evidence>
<dbReference type="InterPro" id="IPR002347">
    <property type="entry name" value="SDR_fam"/>
</dbReference>
<dbReference type="PANTHER" id="PTHR24322">
    <property type="entry name" value="PKSB"/>
    <property type="match status" value="1"/>
</dbReference>
<keyword evidence="3" id="KW-1133">Transmembrane helix</keyword>
<dbReference type="AlphaFoldDB" id="A0A7R8UVB2"/>
<dbReference type="OMA" id="VHIYPFI"/>
<dbReference type="EMBL" id="LR899012">
    <property type="protein sequence ID" value="CAD7086573.1"/>
    <property type="molecule type" value="Genomic_DNA"/>
</dbReference>
<dbReference type="PANTHER" id="PTHR24322:SF736">
    <property type="entry name" value="RETINOL DEHYDROGENASE 10"/>
    <property type="match status" value="1"/>
</dbReference>
<protein>
    <recommendedName>
        <fullName evidence="6">Hydroxysteroid 17-beta dehydrogenase 11</fullName>
    </recommendedName>
</protein>
<dbReference type="GO" id="GO:0005811">
    <property type="term" value="C:lipid droplet"/>
    <property type="evidence" value="ECO:0007669"/>
    <property type="project" value="TreeGrafter"/>
</dbReference>
<keyword evidence="3" id="KW-0812">Transmembrane</keyword>
<dbReference type="SUPFAM" id="SSF51735">
    <property type="entry name" value="NAD(P)-binding Rossmann-fold domains"/>
    <property type="match status" value="1"/>
</dbReference>
<dbReference type="Gene3D" id="3.40.50.720">
    <property type="entry name" value="NAD(P)-binding Rossmann-like Domain"/>
    <property type="match status" value="1"/>
</dbReference>
<dbReference type="InParanoid" id="A0A7R8UVB2"/>
<reference evidence="4 5" key="1">
    <citation type="submission" date="2020-11" db="EMBL/GenBank/DDBJ databases">
        <authorList>
            <person name="Wallbank WR R."/>
            <person name="Pardo Diaz C."/>
            <person name="Kozak K."/>
            <person name="Martin S."/>
            <person name="Jiggins C."/>
            <person name="Moest M."/>
            <person name="Warren A I."/>
            <person name="Generalovic N T."/>
            <person name="Byers J.R.P. K."/>
            <person name="Montejo-Kovacevich G."/>
            <person name="Yen C E."/>
        </authorList>
    </citation>
    <scope>NUCLEOTIDE SEQUENCE [LARGE SCALE GENOMIC DNA]</scope>
</reference>
<evidence type="ECO:0000313" key="5">
    <source>
        <dbReference type="Proteomes" id="UP000594454"/>
    </source>
</evidence>
<proteinExistence type="inferred from homology"/>
<comment type="similarity">
    <text evidence="1">Belongs to the short-chain dehydrogenases/reductases (SDR) family.</text>
</comment>
<keyword evidence="2" id="KW-0560">Oxidoreductase</keyword>
<evidence type="ECO:0000256" key="3">
    <source>
        <dbReference type="SAM" id="Phobius"/>
    </source>
</evidence>
<organism evidence="4 5">
    <name type="scientific">Hermetia illucens</name>
    <name type="common">Black soldier fly</name>
    <dbReference type="NCBI Taxonomy" id="343691"/>
    <lineage>
        <taxon>Eukaryota</taxon>
        <taxon>Metazoa</taxon>
        <taxon>Ecdysozoa</taxon>
        <taxon>Arthropoda</taxon>
        <taxon>Hexapoda</taxon>
        <taxon>Insecta</taxon>
        <taxon>Pterygota</taxon>
        <taxon>Neoptera</taxon>
        <taxon>Endopterygota</taxon>
        <taxon>Diptera</taxon>
        <taxon>Brachycera</taxon>
        <taxon>Stratiomyomorpha</taxon>
        <taxon>Stratiomyidae</taxon>
        <taxon>Hermetiinae</taxon>
        <taxon>Hermetia</taxon>
    </lineage>
</organism>
<gene>
    <name evidence="4" type="ORF">HERILL_LOCUS9338</name>
</gene>
<dbReference type="InterPro" id="IPR036291">
    <property type="entry name" value="NAD(P)-bd_dom_sf"/>
</dbReference>
<dbReference type="PRINTS" id="PR00081">
    <property type="entry name" value="GDHRDH"/>
</dbReference>
<feature type="transmembrane region" description="Helical" evidence="3">
    <location>
        <begin position="15"/>
        <end position="44"/>
    </location>
</feature>
<evidence type="ECO:0000256" key="2">
    <source>
        <dbReference type="ARBA" id="ARBA00023002"/>
    </source>
</evidence>
<dbReference type="Proteomes" id="UP000594454">
    <property type="component" value="Chromosome 4"/>
</dbReference>
<accession>A0A7R8UVB2</accession>